<comment type="cofactor">
    <cofactor evidence="1">
        <name>Mg(2+)</name>
        <dbReference type="ChEBI" id="CHEBI:18420"/>
    </cofactor>
</comment>
<dbReference type="EMBL" id="BAEO01000012">
    <property type="protein sequence ID" value="GAC17912.1"/>
    <property type="molecule type" value="Genomic_DNA"/>
</dbReference>
<dbReference type="eggNOG" id="COG3706">
    <property type="taxonomic scope" value="Bacteria"/>
</dbReference>
<reference evidence="6 7" key="1">
    <citation type="journal article" date="2017" name="Antonie Van Leeuwenhoek">
        <title>Rhizobium rhizosphaerae sp. nov., a novel species isolated from rice rhizosphere.</title>
        <authorList>
            <person name="Zhao J.J."/>
            <person name="Zhang J."/>
            <person name="Zhang R.J."/>
            <person name="Zhang C.W."/>
            <person name="Yin H.Q."/>
            <person name="Zhang X.X."/>
        </authorList>
    </citation>
    <scope>NUCLEOTIDE SEQUENCE [LARGE SCALE GENOMIC DNA]</scope>
    <source>
        <strain evidence="6 7">BSs20135</strain>
    </source>
</reference>
<keyword evidence="7" id="KW-1185">Reference proteome</keyword>
<sequence>MFIEKIRYAVTLKAAFLAFFVTSLATIIRPMMIEQDILFTYIGIFNSLAMGCVFVYLKYTQPKSWYPMLFTCIGLLVLSPITFVSGGVNSQFAYLFPITPMFIALVSNAKYTWMTGLIVVILVFCLFIGVGFFPDFTYENVPQNKTASRAIWLCLSVLLSTALGVQFNRIYGAFGNKISEQAETDLLTGLKNRRSIMTFLQTVIDQSRNQKGQLSLMMIDLDHFKSINDSYGHLAGDVCLKQVAKLIQQNVRDSSDIAGRFGGEEFIVVIKNIDAQKALDIANNIRTSIEQTSVFINDEIQLTLTATIGICTISNEQLTSIEHLVDLADKALYAGKNEGRNRVVVAAI</sequence>
<name>K6YIB7_9ALTE</name>
<evidence type="ECO:0000256" key="2">
    <source>
        <dbReference type="ARBA" id="ARBA00012528"/>
    </source>
</evidence>
<keyword evidence="4" id="KW-1133">Transmembrane helix</keyword>
<dbReference type="InterPro" id="IPR000160">
    <property type="entry name" value="GGDEF_dom"/>
</dbReference>
<gene>
    <name evidence="6" type="primary">pleD</name>
    <name evidence="6" type="ORF">GARC_0931</name>
</gene>
<dbReference type="Pfam" id="PF00990">
    <property type="entry name" value="GGDEF"/>
    <property type="match status" value="1"/>
</dbReference>
<dbReference type="Proteomes" id="UP000006327">
    <property type="component" value="Unassembled WGS sequence"/>
</dbReference>
<dbReference type="Gene3D" id="3.30.70.270">
    <property type="match status" value="1"/>
</dbReference>
<dbReference type="PROSITE" id="PS50887">
    <property type="entry name" value="GGDEF"/>
    <property type="match status" value="1"/>
</dbReference>
<feature type="transmembrane region" description="Helical" evidence="4">
    <location>
        <begin position="116"/>
        <end position="138"/>
    </location>
</feature>
<keyword evidence="4" id="KW-0472">Membrane</keyword>
<evidence type="ECO:0000256" key="4">
    <source>
        <dbReference type="SAM" id="Phobius"/>
    </source>
</evidence>
<dbReference type="InterPro" id="IPR043128">
    <property type="entry name" value="Rev_trsase/Diguanyl_cyclase"/>
</dbReference>
<protein>
    <recommendedName>
        <fullName evidence="2">diguanylate cyclase</fullName>
        <ecNumber evidence="2">2.7.7.65</ecNumber>
    </recommendedName>
</protein>
<organism evidence="6 7">
    <name type="scientific">Paraglaciecola arctica BSs20135</name>
    <dbReference type="NCBI Taxonomy" id="493475"/>
    <lineage>
        <taxon>Bacteria</taxon>
        <taxon>Pseudomonadati</taxon>
        <taxon>Pseudomonadota</taxon>
        <taxon>Gammaproteobacteria</taxon>
        <taxon>Alteromonadales</taxon>
        <taxon>Alteromonadaceae</taxon>
        <taxon>Paraglaciecola</taxon>
    </lineage>
</organism>
<dbReference type="PANTHER" id="PTHR45138">
    <property type="entry name" value="REGULATORY COMPONENTS OF SENSORY TRANSDUCTION SYSTEM"/>
    <property type="match status" value="1"/>
</dbReference>
<feature type="transmembrane region" description="Helical" evidence="4">
    <location>
        <begin position="38"/>
        <end position="57"/>
    </location>
</feature>
<comment type="catalytic activity">
    <reaction evidence="3">
        <text>2 GTP = 3',3'-c-di-GMP + 2 diphosphate</text>
        <dbReference type="Rhea" id="RHEA:24898"/>
        <dbReference type="ChEBI" id="CHEBI:33019"/>
        <dbReference type="ChEBI" id="CHEBI:37565"/>
        <dbReference type="ChEBI" id="CHEBI:58805"/>
        <dbReference type="EC" id="2.7.7.65"/>
    </reaction>
</comment>
<dbReference type="OrthoDB" id="9759607at2"/>
<dbReference type="InterPro" id="IPR029787">
    <property type="entry name" value="Nucleotide_cyclase"/>
</dbReference>
<dbReference type="RefSeq" id="WP_007617200.1">
    <property type="nucleotide sequence ID" value="NZ_BAEO01000012.1"/>
</dbReference>
<feature type="domain" description="GGDEF" evidence="5">
    <location>
        <begin position="212"/>
        <end position="348"/>
    </location>
</feature>
<evidence type="ECO:0000256" key="1">
    <source>
        <dbReference type="ARBA" id="ARBA00001946"/>
    </source>
</evidence>
<dbReference type="AlphaFoldDB" id="K6YIB7"/>
<feature type="transmembrane region" description="Helical" evidence="4">
    <location>
        <begin position="150"/>
        <end position="171"/>
    </location>
</feature>
<dbReference type="SMART" id="SM00267">
    <property type="entry name" value="GGDEF"/>
    <property type="match status" value="1"/>
</dbReference>
<dbReference type="GO" id="GO:0043709">
    <property type="term" value="P:cell adhesion involved in single-species biofilm formation"/>
    <property type="evidence" value="ECO:0007669"/>
    <property type="project" value="TreeGrafter"/>
</dbReference>
<dbReference type="NCBIfam" id="TIGR00254">
    <property type="entry name" value="GGDEF"/>
    <property type="match status" value="1"/>
</dbReference>
<dbReference type="CDD" id="cd01949">
    <property type="entry name" value="GGDEF"/>
    <property type="match status" value="1"/>
</dbReference>
<feature type="transmembrane region" description="Helical" evidence="4">
    <location>
        <begin position="12"/>
        <end position="32"/>
    </location>
</feature>
<evidence type="ECO:0000259" key="5">
    <source>
        <dbReference type="PROSITE" id="PS50887"/>
    </source>
</evidence>
<evidence type="ECO:0000256" key="3">
    <source>
        <dbReference type="ARBA" id="ARBA00034247"/>
    </source>
</evidence>
<evidence type="ECO:0000313" key="6">
    <source>
        <dbReference type="EMBL" id="GAC17912.1"/>
    </source>
</evidence>
<accession>K6YIB7</accession>
<keyword evidence="4" id="KW-0812">Transmembrane</keyword>
<dbReference type="GO" id="GO:1902201">
    <property type="term" value="P:negative regulation of bacterial-type flagellum-dependent cell motility"/>
    <property type="evidence" value="ECO:0007669"/>
    <property type="project" value="TreeGrafter"/>
</dbReference>
<dbReference type="GO" id="GO:0052621">
    <property type="term" value="F:diguanylate cyclase activity"/>
    <property type="evidence" value="ECO:0007669"/>
    <property type="project" value="UniProtKB-EC"/>
</dbReference>
<dbReference type="FunFam" id="3.30.70.270:FF:000001">
    <property type="entry name" value="Diguanylate cyclase domain protein"/>
    <property type="match status" value="1"/>
</dbReference>
<dbReference type="GO" id="GO:0005886">
    <property type="term" value="C:plasma membrane"/>
    <property type="evidence" value="ECO:0007669"/>
    <property type="project" value="TreeGrafter"/>
</dbReference>
<feature type="transmembrane region" description="Helical" evidence="4">
    <location>
        <begin position="64"/>
        <end position="86"/>
    </location>
</feature>
<dbReference type="EC" id="2.7.7.65" evidence="2"/>
<comment type="caution">
    <text evidence="6">The sequence shown here is derived from an EMBL/GenBank/DDBJ whole genome shotgun (WGS) entry which is preliminary data.</text>
</comment>
<evidence type="ECO:0000313" key="7">
    <source>
        <dbReference type="Proteomes" id="UP000006327"/>
    </source>
</evidence>
<dbReference type="STRING" id="493475.GARC_0931"/>
<proteinExistence type="predicted"/>
<dbReference type="SUPFAM" id="SSF55073">
    <property type="entry name" value="Nucleotide cyclase"/>
    <property type="match status" value="1"/>
</dbReference>
<dbReference type="InterPro" id="IPR050469">
    <property type="entry name" value="Diguanylate_Cyclase"/>
</dbReference>
<dbReference type="PANTHER" id="PTHR45138:SF9">
    <property type="entry name" value="DIGUANYLATE CYCLASE DGCM-RELATED"/>
    <property type="match status" value="1"/>
</dbReference>